<dbReference type="InterPro" id="IPR000271">
    <property type="entry name" value="Ribosomal_bL34"/>
</dbReference>
<feature type="region of interest" description="Disordered" evidence="4">
    <location>
        <begin position="81"/>
        <end position="103"/>
    </location>
</feature>
<comment type="similarity">
    <text evidence="1">Belongs to the bacterial ribosomal protein bL34 family.</text>
</comment>
<feature type="compositionally biased region" description="Polar residues" evidence="4">
    <location>
        <begin position="88"/>
        <end position="103"/>
    </location>
</feature>
<dbReference type="GO" id="GO:0006412">
    <property type="term" value="P:translation"/>
    <property type="evidence" value="ECO:0007669"/>
    <property type="project" value="InterPro"/>
</dbReference>
<dbReference type="InterPro" id="IPR020939">
    <property type="entry name" value="Ribosomal_bL34_CS"/>
</dbReference>
<dbReference type="GO" id="GO:0003735">
    <property type="term" value="F:structural constituent of ribosome"/>
    <property type="evidence" value="ECO:0007669"/>
    <property type="project" value="InterPro"/>
</dbReference>
<keyword evidence="7" id="KW-1185">Reference proteome</keyword>
<sequence length="103" mass="11723">DVSTSSEPMLLLPKRTYQPSHIRRKRTHGFFARYISLPFSILTACSLFILTIPERNTDMEGSALFLHSTLVRTVQGNQRWQESHCEENSQGTAKNHSLAISSF</sequence>
<evidence type="ECO:0000256" key="1">
    <source>
        <dbReference type="ARBA" id="ARBA00010111"/>
    </source>
</evidence>
<evidence type="ECO:0000313" key="7">
    <source>
        <dbReference type="Proteomes" id="UP001370490"/>
    </source>
</evidence>
<dbReference type="Proteomes" id="UP001370490">
    <property type="component" value="Unassembled WGS sequence"/>
</dbReference>
<feature type="transmembrane region" description="Helical" evidence="5">
    <location>
        <begin position="31"/>
        <end position="52"/>
    </location>
</feature>
<dbReference type="Gene3D" id="1.10.287.3980">
    <property type="match status" value="1"/>
</dbReference>
<evidence type="ECO:0000256" key="2">
    <source>
        <dbReference type="ARBA" id="ARBA00022980"/>
    </source>
</evidence>
<keyword evidence="3" id="KW-0687">Ribonucleoprotein</keyword>
<evidence type="ECO:0000256" key="4">
    <source>
        <dbReference type="SAM" id="MobiDB-lite"/>
    </source>
</evidence>
<dbReference type="EMBL" id="JBAMMX010000028">
    <property type="protein sequence ID" value="KAK6911908.1"/>
    <property type="molecule type" value="Genomic_DNA"/>
</dbReference>
<reference evidence="6 7" key="1">
    <citation type="submission" date="2023-12" db="EMBL/GenBank/DDBJ databases">
        <title>A high-quality genome assembly for Dillenia turbinata (Dilleniales).</title>
        <authorList>
            <person name="Chanderbali A."/>
        </authorList>
    </citation>
    <scope>NUCLEOTIDE SEQUENCE [LARGE SCALE GENOMIC DNA]</scope>
    <source>
        <strain evidence="6">LSX21</strain>
        <tissue evidence="6">Leaf</tissue>
    </source>
</reference>
<dbReference type="GO" id="GO:0005840">
    <property type="term" value="C:ribosome"/>
    <property type="evidence" value="ECO:0007669"/>
    <property type="project" value="UniProtKB-KW"/>
</dbReference>
<keyword evidence="5" id="KW-0812">Transmembrane</keyword>
<comment type="caution">
    <text evidence="6">The sequence shown here is derived from an EMBL/GenBank/DDBJ whole genome shotgun (WGS) entry which is preliminary data.</text>
</comment>
<evidence type="ECO:0000256" key="5">
    <source>
        <dbReference type="SAM" id="Phobius"/>
    </source>
</evidence>
<evidence type="ECO:0000313" key="6">
    <source>
        <dbReference type="EMBL" id="KAK6911908.1"/>
    </source>
</evidence>
<proteinExistence type="inferred from homology"/>
<feature type="non-terminal residue" evidence="6">
    <location>
        <position position="1"/>
    </location>
</feature>
<keyword evidence="5" id="KW-0472">Membrane</keyword>
<organism evidence="6 7">
    <name type="scientific">Dillenia turbinata</name>
    <dbReference type="NCBI Taxonomy" id="194707"/>
    <lineage>
        <taxon>Eukaryota</taxon>
        <taxon>Viridiplantae</taxon>
        <taxon>Streptophyta</taxon>
        <taxon>Embryophyta</taxon>
        <taxon>Tracheophyta</taxon>
        <taxon>Spermatophyta</taxon>
        <taxon>Magnoliopsida</taxon>
        <taxon>eudicotyledons</taxon>
        <taxon>Gunneridae</taxon>
        <taxon>Pentapetalae</taxon>
        <taxon>Dilleniales</taxon>
        <taxon>Dilleniaceae</taxon>
        <taxon>Dillenia</taxon>
    </lineage>
</organism>
<dbReference type="AlphaFoldDB" id="A0AAN8UJS1"/>
<name>A0AAN8UJS1_9MAGN</name>
<evidence type="ECO:0000256" key="3">
    <source>
        <dbReference type="ARBA" id="ARBA00023274"/>
    </source>
</evidence>
<protein>
    <submittedName>
        <fullName evidence="6">Ribosomal protein L34</fullName>
    </submittedName>
</protein>
<dbReference type="Pfam" id="PF00468">
    <property type="entry name" value="Ribosomal_L34"/>
    <property type="match status" value="1"/>
</dbReference>
<dbReference type="PROSITE" id="PS00784">
    <property type="entry name" value="RIBOSOMAL_L34"/>
    <property type="match status" value="1"/>
</dbReference>
<accession>A0AAN8UJS1</accession>
<keyword evidence="2 6" id="KW-0689">Ribosomal protein</keyword>
<keyword evidence="5" id="KW-1133">Transmembrane helix</keyword>
<dbReference type="GO" id="GO:1990904">
    <property type="term" value="C:ribonucleoprotein complex"/>
    <property type="evidence" value="ECO:0007669"/>
    <property type="project" value="UniProtKB-KW"/>
</dbReference>
<gene>
    <name evidence="6" type="ORF">RJ641_024001</name>
</gene>